<gene>
    <name evidence="1" type="ORF">H9712_06215</name>
</gene>
<reference evidence="1" key="2">
    <citation type="submission" date="2021-04" db="EMBL/GenBank/DDBJ databases">
        <authorList>
            <person name="Gilroy R."/>
        </authorList>
    </citation>
    <scope>NUCLEOTIDE SEQUENCE</scope>
    <source>
        <strain evidence="1">CHK192-8294</strain>
    </source>
</reference>
<reference evidence="1" key="1">
    <citation type="journal article" date="2021" name="PeerJ">
        <title>Extensive microbial diversity within the chicken gut microbiome revealed by metagenomics and culture.</title>
        <authorList>
            <person name="Gilroy R."/>
            <person name="Ravi A."/>
            <person name="Getino M."/>
            <person name="Pursley I."/>
            <person name="Horton D.L."/>
            <person name="Alikhan N.F."/>
            <person name="Baker D."/>
            <person name="Gharbi K."/>
            <person name="Hall N."/>
            <person name="Watson M."/>
            <person name="Adriaenssens E.M."/>
            <person name="Foster-Nyarko E."/>
            <person name="Jarju S."/>
            <person name="Secka A."/>
            <person name="Antonio M."/>
            <person name="Oren A."/>
            <person name="Chaudhuri R.R."/>
            <person name="La Ragione R."/>
            <person name="Hildebrand F."/>
            <person name="Pallen M.J."/>
        </authorList>
    </citation>
    <scope>NUCLEOTIDE SEQUENCE</scope>
    <source>
        <strain evidence="1">CHK192-8294</strain>
    </source>
</reference>
<name>A0A9D2MMP5_9FIRM</name>
<dbReference type="AlphaFoldDB" id="A0A9D2MMP5"/>
<accession>A0A9D2MMP5</accession>
<dbReference type="EMBL" id="DWXO01000061">
    <property type="protein sequence ID" value="HJB80560.1"/>
    <property type="molecule type" value="Genomic_DNA"/>
</dbReference>
<sequence>MAKYTEHYQLHQWEPEDPFLRTDFNEDLNKVDQALSQLASEKYGEDKKAYVCGSYIGDGGTGMQDIALSFQPTLLYLYNCDPDDNQYTYVFTVGTQEVQCAFERSGGIWLRDGVFYTTPSGFQINGGAFAKGNGFNTEGITYRYIAFR</sequence>
<protein>
    <submittedName>
        <fullName evidence="1">Uncharacterized protein</fullName>
    </submittedName>
</protein>
<dbReference type="Proteomes" id="UP000823921">
    <property type="component" value="Unassembled WGS sequence"/>
</dbReference>
<comment type="caution">
    <text evidence="1">The sequence shown here is derived from an EMBL/GenBank/DDBJ whole genome shotgun (WGS) entry which is preliminary data.</text>
</comment>
<organism evidence="1 2">
    <name type="scientific">Candidatus Flavonifractor intestinigallinarum</name>
    <dbReference type="NCBI Taxonomy" id="2838586"/>
    <lineage>
        <taxon>Bacteria</taxon>
        <taxon>Bacillati</taxon>
        <taxon>Bacillota</taxon>
        <taxon>Clostridia</taxon>
        <taxon>Eubacteriales</taxon>
        <taxon>Oscillospiraceae</taxon>
        <taxon>Flavonifractor</taxon>
    </lineage>
</organism>
<proteinExistence type="predicted"/>
<evidence type="ECO:0000313" key="1">
    <source>
        <dbReference type="EMBL" id="HJB80560.1"/>
    </source>
</evidence>
<evidence type="ECO:0000313" key="2">
    <source>
        <dbReference type="Proteomes" id="UP000823921"/>
    </source>
</evidence>